<feature type="transmembrane region" description="Helical" evidence="1">
    <location>
        <begin position="414"/>
        <end position="431"/>
    </location>
</feature>
<feature type="transmembrane region" description="Helical" evidence="1">
    <location>
        <begin position="184"/>
        <end position="202"/>
    </location>
</feature>
<accession>A0A378JUF4</accession>
<keyword evidence="1" id="KW-0472">Membrane</keyword>
<dbReference type="STRING" id="28083.Lbir_1461"/>
<feature type="transmembrane region" description="Helical" evidence="1">
    <location>
        <begin position="443"/>
        <end position="463"/>
    </location>
</feature>
<name>A0A378JUF4_9GAMM</name>
<feature type="transmembrane region" description="Helical" evidence="1">
    <location>
        <begin position="344"/>
        <end position="364"/>
    </location>
</feature>
<feature type="transmembrane region" description="Helical" evidence="1">
    <location>
        <begin position="50"/>
        <end position="71"/>
    </location>
</feature>
<evidence type="ECO:0000313" key="4">
    <source>
        <dbReference type="Proteomes" id="UP000054735"/>
    </source>
</evidence>
<gene>
    <name evidence="2" type="ORF">Lbir_1461</name>
    <name evidence="3" type="ORF">NCTC12437_03328</name>
</gene>
<feature type="transmembrane region" description="Helical" evidence="1">
    <location>
        <begin position="214"/>
        <end position="236"/>
    </location>
</feature>
<dbReference type="Proteomes" id="UP000255066">
    <property type="component" value="Unassembled WGS sequence"/>
</dbReference>
<feature type="transmembrane region" description="Helical" evidence="1">
    <location>
        <begin position="274"/>
        <end position="300"/>
    </location>
</feature>
<sequence>MSSSRNMVVNGLFSSIGFIYFFILPVYIPIRALGIETHFYDEVSSSPLELILYFSQITMLLACNSMLLSFFYQFLSKALTKKGGENHILHIYRLLAIVFSCFFTITSYFVMNPHNILSLYAWSGAHYFVICYFQLLVREEISNSRKTNLSTAHGNNYFGIILNFSGVITLGIFSWFFANDYTEQYRTFCMVLEMAFVCYLVFVRRYHLSFKEICGQYSFIQILIAFSLIFLMLIVASIVSTAFMLSGWVGALLILIFIAYFYKIHQIEVEKIDLQLLVSIGLGYGLVLAVLTGSILTYFVKNESNILNVFNYTYSCEPFFSILIGLVFTLFLLKRNVTFSRKELMSSIFYINLFVPVFLGLFFWSINKQVMGLSVFLLIFAAYALLEYLSLFYVRQIAQLEQYNELQGAKLTNFHSLVLNGLSPALLYLLIRGLSKLTLLELKHILIIAIVILTIFSTLCSLMQKYFSKI</sequence>
<evidence type="ECO:0000313" key="5">
    <source>
        <dbReference type="Proteomes" id="UP000255066"/>
    </source>
</evidence>
<dbReference type="EMBL" id="LNXT01000018">
    <property type="protein sequence ID" value="KTC71825.1"/>
    <property type="molecule type" value="Genomic_DNA"/>
</dbReference>
<evidence type="ECO:0000313" key="3">
    <source>
        <dbReference type="EMBL" id="STX61032.1"/>
    </source>
</evidence>
<dbReference type="Proteomes" id="UP000054735">
    <property type="component" value="Unassembled WGS sequence"/>
</dbReference>
<evidence type="ECO:0000256" key="1">
    <source>
        <dbReference type="SAM" id="Phobius"/>
    </source>
</evidence>
<dbReference type="EMBL" id="UGNW01000002">
    <property type="protein sequence ID" value="STX61032.1"/>
    <property type="molecule type" value="Genomic_DNA"/>
</dbReference>
<feature type="transmembrane region" description="Helical" evidence="1">
    <location>
        <begin position="117"/>
        <end position="137"/>
    </location>
</feature>
<reference evidence="2 4" key="1">
    <citation type="submission" date="2015-11" db="EMBL/GenBank/DDBJ databases">
        <title>Genomic analysis of 38 Legionella species identifies large and diverse effector repertoires.</title>
        <authorList>
            <person name="Burstein D."/>
            <person name="Amaro F."/>
            <person name="Zusman T."/>
            <person name="Lifshitz Z."/>
            <person name="Cohen O."/>
            <person name="Gilbert J.A."/>
            <person name="Pupko T."/>
            <person name="Shuman H.A."/>
            <person name="Segal G."/>
        </authorList>
    </citation>
    <scope>NUCLEOTIDE SEQUENCE [LARGE SCALE GENOMIC DNA]</scope>
    <source>
        <strain evidence="2 4">CDC#1407-AL-14</strain>
    </source>
</reference>
<feature type="transmembrane region" description="Helical" evidence="1">
    <location>
        <begin position="370"/>
        <end position="394"/>
    </location>
</feature>
<keyword evidence="4" id="KW-1185">Reference proteome</keyword>
<feature type="transmembrane region" description="Helical" evidence="1">
    <location>
        <begin position="7"/>
        <end position="30"/>
    </location>
</feature>
<dbReference type="AlphaFoldDB" id="A0A378JUF4"/>
<proteinExistence type="predicted"/>
<keyword evidence="1" id="KW-1133">Transmembrane helix</keyword>
<protein>
    <submittedName>
        <fullName evidence="3">Uncharacterized protein</fullName>
    </submittedName>
</protein>
<keyword evidence="1" id="KW-0812">Transmembrane</keyword>
<reference evidence="3 5" key="2">
    <citation type="submission" date="2018-06" db="EMBL/GenBank/DDBJ databases">
        <authorList>
            <consortium name="Pathogen Informatics"/>
            <person name="Doyle S."/>
        </authorList>
    </citation>
    <scope>NUCLEOTIDE SEQUENCE [LARGE SCALE GENOMIC DNA]</scope>
    <source>
        <strain evidence="3 5">NCTC12437</strain>
    </source>
</reference>
<organism evidence="3 5">
    <name type="scientific">Legionella birminghamensis</name>
    <dbReference type="NCBI Taxonomy" id="28083"/>
    <lineage>
        <taxon>Bacteria</taxon>
        <taxon>Pseudomonadati</taxon>
        <taxon>Pseudomonadota</taxon>
        <taxon>Gammaproteobacteria</taxon>
        <taxon>Legionellales</taxon>
        <taxon>Legionellaceae</taxon>
        <taxon>Legionella</taxon>
    </lineage>
</organism>
<feature type="transmembrane region" description="Helical" evidence="1">
    <location>
        <begin position="242"/>
        <end position="262"/>
    </location>
</feature>
<feature type="transmembrane region" description="Helical" evidence="1">
    <location>
        <begin position="157"/>
        <end position="178"/>
    </location>
</feature>
<feature type="transmembrane region" description="Helical" evidence="1">
    <location>
        <begin position="91"/>
        <end position="111"/>
    </location>
</feature>
<evidence type="ECO:0000313" key="2">
    <source>
        <dbReference type="EMBL" id="KTC71825.1"/>
    </source>
</evidence>
<feature type="transmembrane region" description="Helical" evidence="1">
    <location>
        <begin position="312"/>
        <end position="332"/>
    </location>
</feature>